<feature type="transmembrane region" description="Helical" evidence="1">
    <location>
        <begin position="88"/>
        <end position="108"/>
    </location>
</feature>
<feature type="transmembrane region" description="Helical" evidence="1">
    <location>
        <begin position="114"/>
        <end position="133"/>
    </location>
</feature>
<dbReference type="RefSeq" id="WP_339678209.1">
    <property type="nucleotide sequence ID" value="NZ_JBFRYA010000008.1"/>
</dbReference>
<feature type="transmembrane region" description="Helical" evidence="1">
    <location>
        <begin position="302"/>
        <end position="323"/>
    </location>
</feature>
<keyword evidence="1" id="KW-0472">Membrane</keyword>
<keyword evidence="1" id="KW-0812">Transmembrane</keyword>
<dbReference type="Proteomes" id="UP001557485">
    <property type="component" value="Unassembled WGS sequence"/>
</dbReference>
<dbReference type="EMBL" id="JBFRYA010000008">
    <property type="protein sequence ID" value="MEX1669292.1"/>
    <property type="molecule type" value="Genomic_DNA"/>
</dbReference>
<feature type="transmembrane region" description="Helical" evidence="1">
    <location>
        <begin position="59"/>
        <end position="76"/>
    </location>
</feature>
<sequence>MKVIADFVNMPIWRQAFRPFFLAGSLFSIVALAVWTATFSGTMEFSPHGNSLLWHAHEMLFGFICAIIVGFLLTAVQSWTGLRAINGAPLLALFSLWLMSRILMIVNIAEMEWLIALVDISFLPCAGVFFAKLVIKAGSKRNFQFIPVVAMLTGANILTHLSVLLDKPELFTWGMRAAIMQVVLIMTVVGGRVVPLFTASGARVAAVKPLPWLEKTVLGSTWLLAIVYIVNGVSFLPRSILAGVFAVAALSNAYRVLRWRVWTALSIPLVWSLHLAYWFIPVGFGLFALSYAGFVISESTALHSLTAGAMGSLILAMIARVSLGHSGRPLTAHWSLKFAFIFIVSAGITRVLTGLYPSLLAYNGYSISAGLWILAYTIYTAVYLRILTTTRVDGKPG</sequence>
<accession>A0ABV3U5P9</accession>
<feature type="transmembrane region" description="Helical" evidence="1">
    <location>
        <begin position="177"/>
        <end position="200"/>
    </location>
</feature>
<feature type="transmembrane region" description="Helical" evidence="1">
    <location>
        <begin position="275"/>
        <end position="296"/>
    </location>
</feature>
<protein>
    <submittedName>
        <fullName evidence="2">NnrS family protein</fullName>
    </submittedName>
</protein>
<dbReference type="InterPro" id="IPR010266">
    <property type="entry name" value="NnrS"/>
</dbReference>
<feature type="transmembrane region" description="Helical" evidence="1">
    <location>
        <begin position="212"/>
        <end position="230"/>
    </location>
</feature>
<gene>
    <name evidence="2" type="ORF">AB4876_10240</name>
</gene>
<feature type="transmembrane region" description="Helical" evidence="1">
    <location>
        <begin position="335"/>
        <end position="356"/>
    </location>
</feature>
<evidence type="ECO:0000313" key="3">
    <source>
        <dbReference type="Proteomes" id="UP001557485"/>
    </source>
</evidence>
<keyword evidence="3" id="KW-1185">Reference proteome</keyword>
<dbReference type="Pfam" id="PF05940">
    <property type="entry name" value="NnrS"/>
    <property type="match status" value="1"/>
</dbReference>
<feature type="transmembrane region" description="Helical" evidence="1">
    <location>
        <begin position="236"/>
        <end position="254"/>
    </location>
</feature>
<comment type="caution">
    <text evidence="2">The sequence shown here is derived from an EMBL/GenBank/DDBJ whole genome shotgun (WGS) entry which is preliminary data.</text>
</comment>
<evidence type="ECO:0000256" key="1">
    <source>
        <dbReference type="SAM" id="Phobius"/>
    </source>
</evidence>
<feature type="transmembrane region" description="Helical" evidence="1">
    <location>
        <begin position="362"/>
        <end position="384"/>
    </location>
</feature>
<evidence type="ECO:0000313" key="2">
    <source>
        <dbReference type="EMBL" id="MEX1669292.1"/>
    </source>
</evidence>
<feature type="transmembrane region" description="Helical" evidence="1">
    <location>
        <begin position="20"/>
        <end position="39"/>
    </location>
</feature>
<proteinExistence type="predicted"/>
<organism evidence="2 3">
    <name type="scientific">Zhongshania guokunii</name>
    <dbReference type="NCBI Taxonomy" id="641783"/>
    <lineage>
        <taxon>Bacteria</taxon>
        <taxon>Pseudomonadati</taxon>
        <taxon>Pseudomonadota</taxon>
        <taxon>Gammaproteobacteria</taxon>
        <taxon>Cellvibrionales</taxon>
        <taxon>Spongiibacteraceae</taxon>
        <taxon>Zhongshania</taxon>
    </lineage>
</organism>
<feature type="transmembrane region" description="Helical" evidence="1">
    <location>
        <begin position="145"/>
        <end position="165"/>
    </location>
</feature>
<name>A0ABV3U5P9_9GAMM</name>
<keyword evidence="1" id="KW-1133">Transmembrane helix</keyword>
<reference evidence="2 3" key="1">
    <citation type="journal article" date="2011" name="Int. J. Syst. Evol. Microbiol.">
        <title>Zhongshania antarctica gen. nov., sp. nov. and Zhongshania guokunii sp. nov., gammaproteobacteria respectively isolated from coastal attached (fast) ice and surface seawater of the Antarctic.</title>
        <authorList>
            <person name="Li H.J."/>
            <person name="Zhang X.Y."/>
            <person name="Chen C.X."/>
            <person name="Zhang Y.J."/>
            <person name="Gao Z.M."/>
            <person name="Yu Y."/>
            <person name="Chen X.L."/>
            <person name="Chen B."/>
            <person name="Zhang Y.Z."/>
        </authorList>
    </citation>
    <scope>NUCLEOTIDE SEQUENCE [LARGE SCALE GENOMIC DNA]</scope>
    <source>
        <strain evidence="2 3">ZS6-22T</strain>
    </source>
</reference>